<evidence type="ECO:0000313" key="3">
    <source>
        <dbReference type="Proteomes" id="UP001501442"/>
    </source>
</evidence>
<evidence type="ECO:0000313" key="2">
    <source>
        <dbReference type="EMBL" id="GAA4630510.1"/>
    </source>
</evidence>
<dbReference type="Proteomes" id="UP001501442">
    <property type="component" value="Unassembled WGS sequence"/>
</dbReference>
<sequence length="164" mass="18303">MKKPHFTRRITVAAAIATTAVTGVAVEAAPAHASTTYWSFKNQYNHNCLTFSLTTTRVWTSACGNESQQWWDWVPSNISNFSMLKAKGRNLCLRTDHKSATNAVWLSSCDKNADGEAFQYQYYTKALVSSPYLDFIAADNNSDAVYSVVNSSSTSYWDYDTHVA</sequence>
<organism evidence="2 3">
    <name type="scientific">Actinoallomurus vinaceus</name>
    <dbReference type="NCBI Taxonomy" id="1080074"/>
    <lineage>
        <taxon>Bacteria</taxon>
        <taxon>Bacillati</taxon>
        <taxon>Actinomycetota</taxon>
        <taxon>Actinomycetes</taxon>
        <taxon>Streptosporangiales</taxon>
        <taxon>Thermomonosporaceae</taxon>
        <taxon>Actinoallomurus</taxon>
    </lineage>
</organism>
<feature type="chain" id="PRO_5045243885" description="Ricin B lectin domain-containing protein" evidence="1">
    <location>
        <begin position="34"/>
        <end position="164"/>
    </location>
</feature>
<keyword evidence="3" id="KW-1185">Reference proteome</keyword>
<keyword evidence="1" id="KW-0732">Signal</keyword>
<feature type="signal peptide" evidence="1">
    <location>
        <begin position="1"/>
        <end position="33"/>
    </location>
</feature>
<reference evidence="3" key="1">
    <citation type="journal article" date="2019" name="Int. J. Syst. Evol. Microbiol.">
        <title>The Global Catalogue of Microorganisms (GCM) 10K type strain sequencing project: providing services to taxonomists for standard genome sequencing and annotation.</title>
        <authorList>
            <consortium name="The Broad Institute Genomics Platform"/>
            <consortium name="The Broad Institute Genome Sequencing Center for Infectious Disease"/>
            <person name="Wu L."/>
            <person name="Ma J."/>
        </authorList>
    </citation>
    <scope>NUCLEOTIDE SEQUENCE [LARGE SCALE GENOMIC DNA]</scope>
    <source>
        <strain evidence="3">JCM 17939</strain>
    </source>
</reference>
<dbReference type="SUPFAM" id="SSF50370">
    <property type="entry name" value="Ricin B-like lectins"/>
    <property type="match status" value="1"/>
</dbReference>
<dbReference type="InterPro" id="IPR035992">
    <property type="entry name" value="Ricin_B-like_lectins"/>
</dbReference>
<evidence type="ECO:0008006" key="4">
    <source>
        <dbReference type="Google" id="ProtNLM"/>
    </source>
</evidence>
<dbReference type="Gene3D" id="2.80.10.50">
    <property type="match status" value="1"/>
</dbReference>
<dbReference type="RefSeq" id="WP_345434068.1">
    <property type="nucleotide sequence ID" value="NZ_BAABHK010000008.1"/>
</dbReference>
<name>A0ABP8UHE4_9ACTN</name>
<dbReference type="PROSITE" id="PS51318">
    <property type="entry name" value="TAT"/>
    <property type="match status" value="1"/>
</dbReference>
<dbReference type="PROSITE" id="PS50231">
    <property type="entry name" value="RICIN_B_LECTIN"/>
    <property type="match status" value="1"/>
</dbReference>
<dbReference type="InterPro" id="IPR006311">
    <property type="entry name" value="TAT_signal"/>
</dbReference>
<proteinExistence type="predicted"/>
<evidence type="ECO:0000256" key="1">
    <source>
        <dbReference type="SAM" id="SignalP"/>
    </source>
</evidence>
<accession>A0ABP8UHE4</accession>
<comment type="caution">
    <text evidence="2">The sequence shown here is derived from an EMBL/GenBank/DDBJ whole genome shotgun (WGS) entry which is preliminary data.</text>
</comment>
<protein>
    <recommendedName>
        <fullName evidence="4">Ricin B lectin domain-containing protein</fullName>
    </recommendedName>
</protein>
<gene>
    <name evidence="2" type="ORF">GCM10023196_056150</name>
</gene>
<dbReference type="EMBL" id="BAABHK010000008">
    <property type="protein sequence ID" value="GAA4630510.1"/>
    <property type="molecule type" value="Genomic_DNA"/>
</dbReference>